<dbReference type="InterPro" id="IPR018268">
    <property type="entry name" value="Ribosomal_uS10_CS"/>
</dbReference>
<evidence type="ECO:0000256" key="3">
    <source>
        <dbReference type="ARBA" id="ARBA00011542"/>
    </source>
</evidence>
<evidence type="ECO:0000256" key="4">
    <source>
        <dbReference type="ARBA" id="ARBA00022490"/>
    </source>
</evidence>
<dbReference type="PANTHER" id="PTHR11700">
    <property type="entry name" value="30S RIBOSOMAL PROTEIN S10 FAMILY MEMBER"/>
    <property type="match status" value="1"/>
</dbReference>
<reference evidence="11" key="1">
    <citation type="submission" date="2019-11" db="EMBL/GenBank/DDBJ databases">
        <authorList>
            <person name="Liu Y."/>
            <person name="Hou J."/>
            <person name="Li T.-Q."/>
            <person name="Guan C.-H."/>
            <person name="Wu X."/>
            <person name="Wu H.-Z."/>
            <person name="Ling F."/>
            <person name="Zhang R."/>
            <person name="Shi X.-G."/>
            <person name="Ren J.-P."/>
            <person name="Chen E.-F."/>
            <person name="Sun J.-M."/>
        </authorList>
    </citation>
    <scope>NUCLEOTIDE SEQUENCE</scope>
    <source>
        <strain evidence="11">Adult_tree_wgs_1</strain>
        <tissue evidence="11">Leaves</tissue>
    </source>
</reference>
<dbReference type="NCBIfam" id="TIGR01046">
    <property type="entry name" value="uS10_euk_arch"/>
    <property type="match status" value="1"/>
</dbReference>
<dbReference type="Gene3D" id="3.30.70.600">
    <property type="entry name" value="Ribosomal protein S10 domain"/>
    <property type="match status" value="1"/>
</dbReference>
<comment type="function">
    <text evidence="9">Component of the small ribosomal subunit. The ribosome is a large ribonucleoprotein complex responsible for the synthesis of proteins in the cell.</text>
</comment>
<comment type="subunit">
    <text evidence="3">Component of the 40S small ribosomal subunit.</text>
</comment>
<gene>
    <name evidence="11" type="ORF">RHSIM_Rhsim03G0170100</name>
</gene>
<dbReference type="OrthoDB" id="10248551at2759"/>
<dbReference type="SUPFAM" id="SSF54999">
    <property type="entry name" value="Ribosomal protein S10"/>
    <property type="match status" value="1"/>
</dbReference>
<dbReference type="EMBL" id="WJXA01000003">
    <property type="protein sequence ID" value="KAF7147144.1"/>
    <property type="molecule type" value="Genomic_DNA"/>
</dbReference>
<dbReference type="HAMAP" id="MF_00508">
    <property type="entry name" value="Ribosomal_uS10"/>
    <property type="match status" value="1"/>
</dbReference>
<dbReference type="GO" id="GO:0003735">
    <property type="term" value="F:structural constituent of ribosome"/>
    <property type="evidence" value="ECO:0007669"/>
    <property type="project" value="InterPro"/>
</dbReference>
<feature type="domain" description="Small ribosomal subunit protein uS10" evidence="10">
    <location>
        <begin position="24"/>
        <end position="138"/>
    </location>
</feature>
<evidence type="ECO:0000256" key="8">
    <source>
        <dbReference type="ARBA" id="ARBA00035450"/>
    </source>
</evidence>
<dbReference type="FunFam" id="3.30.70.600:FF:000011">
    <property type="entry name" value="Uncharacterized protein"/>
    <property type="match status" value="1"/>
</dbReference>
<dbReference type="AlphaFoldDB" id="A0A834H9H5"/>
<dbReference type="PRINTS" id="PR00971">
    <property type="entry name" value="RIBOSOMALS10"/>
</dbReference>
<dbReference type="GO" id="GO:0005829">
    <property type="term" value="C:cytosol"/>
    <property type="evidence" value="ECO:0007669"/>
    <property type="project" value="UniProtKB-ARBA"/>
</dbReference>
<keyword evidence="12" id="KW-1185">Reference proteome</keyword>
<keyword evidence="5" id="KW-0689">Ribosomal protein</keyword>
<dbReference type="Pfam" id="PF00338">
    <property type="entry name" value="Ribosomal_S10"/>
    <property type="match status" value="1"/>
</dbReference>
<comment type="caution">
    <text evidence="11">The sequence shown here is derived from an EMBL/GenBank/DDBJ whole genome shotgun (WGS) entry which is preliminary data.</text>
</comment>
<organism evidence="11 12">
    <name type="scientific">Rhododendron simsii</name>
    <name type="common">Sims's rhododendron</name>
    <dbReference type="NCBI Taxonomy" id="118357"/>
    <lineage>
        <taxon>Eukaryota</taxon>
        <taxon>Viridiplantae</taxon>
        <taxon>Streptophyta</taxon>
        <taxon>Embryophyta</taxon>
        <taxon>Tracheophyta</taxon>
        <taxon>Spermatophyta</taxon>
        <taxon>Magnoliopsida</taxon>
        <taxon>eudicotyledons</taxon>
        <taxon>Gunneridae</taxon>
        <taxon>Pentapetalae</taxon>
        <taxon>asterids</taxon>
        <taxon>Ericales</taxon>
        <taxon>Ericaceae</taxon>
        <taxon>Ericoideae</taxon>
        <taxon>Rhodoreae</taxon>
        <taxon>Rhododendron</taxon>
    </lineage>
</organism>
<evidence type="ECO:0000313" key="11">
    <source>
        <dbReference type="EMBL" id="KAF7147144.1"/>
    </source>
</evidence>
<dbReference type="GO" id="GO:0015935">
    <property type="term" value="C:small ribosomal subunit"/>
    <property type="evidence" value="ECO:0007669"/>
    <property type="project" value="InterPro"/>
</dbReference>
<proteinExistence type="inferred from homology"/>
<evidence type="ECO:0000256" key="5">
    <source>
        <dbReference type="ARBA" id="ARBA00022980"/>
    </source>
</evidence>
<evidence type="ECO:0000256" key="7">
    <source>
        <dbReference type="ARBA" id="ARBA00035162"/>
    </source>
</evidence>
<dbReference type="SMART" id="SM01403">
    <property type="entry name" value="Ribosomal_S10"/>
    <property type="match status" value="1"/>
</dbReference>
<comment type="similarity">
    <text evidence="2">Belongs to the universal ribosomal protein uS10 family.</text>
</comment>
<dbReference type="InterPro" id="IPR036838">
    <property type="entry name" value="Ribosomal_uS10_dom_sf"/>
</dbReference>
<dbReference type="GO" id="GO:0006412">
    <property type="term" value="P:translation"/>
    <property type="evidence" value="ECO:0007669"/>
    <property type="project" value="InterPro"/>
</dbReference>
<dbReference type="Proteomes" id="UP000626092">
    <property type="component" value="Unassembled WGS sequence"/>
</dbReference>
<evidence type="ECO:0000256" key="1">
    <source>
        <dbReference type="ARBA" id="ARBA00004496"/>
    </source>
</evidence>
<evidence type="ECO:0000256" key="9">
    <source>
        <dbReference type="ARBA" id="ARBA00045746"/>
    </source>
</evidence>
<dbReference type="InterPro" id="IPR001848">
    <property type="entry name" value="Ribosomal_uS10"/>
</dbReference>
<sequence length="142" mass="16071">MAYAAMKPSKPGLEEPQEAIHKIRITLSSKNVKNLEKGFSFCFLVFFFFFPSDYVEILCADLVRGAKDKRLRVKGPVRMPTKVLHITTRKAPCGEGTNTWDRFELRVHKRVIDLFSSPDVVKQITSITIEPGVEVEVTIADS</sequence>
<evidence type="ECO:0000256" key="6">
    <source>
        <dbReference type="ARBA" id="ARBA00023274"/>
    </source>
</evidence>
<keyword evidence="6" id="KW-0687">Ribonucleoprotein</keyword>
<evidence type="ECO:0000259" key="10">
    <source>
        <dbReference type="SMART" id="SM01403"/>
    </source>
</evidence>
<dbReference type="GO" id="GO:0003723">
    <property type="term" value="F:RNA binding"/>
    <property type="evidence" value="ECO:0007669"/>
    <property type="project" value="InterPro"/>
</dbReference>
<evidence type="ECO:0000256" key="2">
    <source>
        <dbReference type="ARBA" id="ARBA00007102"/>
    </source>
</evidence>
<dbReference type="PROSITE" id="PS00361">
    <property type="entry name" value="RIBOSOMAL_S10"/>
    <property type="match status" value="1"/>
</dbReference>
<dbReference type="InterPro" id="IPR027486">
    <property type="entry name" value="Ribosomal_uS10_dom"/>
</dbReference>
<keyword evidence="4" id="KW-0963">Cytoplasm</keyword>
<name>A0A834H9H5_RHOSS</name>
<protein>
    <recommendedName>
        <fullName evidence="7">Small ribosomal subunit protein uS10</fullName>
    </recommendedName>
    <alternativeName>
        <fullName evidence="8">40S ribosomal protein S20</fullName>
    </alternativeName>
</protein>
<accession>A0A834H9H5</accession>
<evidence type="ECO:0000313" key="12">
    <source>
        <dbReference type="Proteomes" id="UP000626092"/>
    </source>
</evidence>
<dbReference type="InterPro" id="IPR005729">
    <property type="entry name" value="Ribosomal_uS10_euk/arc"/>
</dbReference>
<comment type="subcellular location">
    <subcellularLocation>
        <location evidence="1">Cytoplasm</location>
    </subcellularLocation>
</comment>